<keyword evidence="2 7" id="KW-0812">Transmembrane</keyword>
<dbReference type="GO" id="GO:0005886">
    <property type="term" value="C:plasma membrane"/>
    <property type="evidence" value="ECO:0007669"/>
    <property type="project" value="UniProtKB-SubCell"/>
</dbReference>
<evidence type="ECO:0000256" key="6">
    <source>
        <dbReference type="ARBA" id="ARBA00023136"/>
    </source>
</evidence>
<dbReference type="Pfam" id="PF00005">
    <property type="entry name" value="ABC_tran"/>
    <property type="match status" value="1"/>
</dbReference>
<feature type="transmembrane region" description="Helical" evidence="7">
    <location>
        <begin position="241"/>
        <end position="270"/>
    </location>
</feature>
<proteinExistence type="predicted"/>
<keyword evidence="6 7" id="KW-0472">Membrane</keyword>
<name>A0AAW9SRD9_9RHOB</name>
<comment type="caution">
    <text evidence="10">The sequence shown here is derived from an EMBL/GenBank/DDBJ whole genome shotgun (WGS) entry which is preliminary data.</text>
</comment>
<dbReference type="InterPro" id="IPR036640">
    <property type="entry name" value="ABC1_TM_sf"/>
</dbReference>
<keyword evidence="4 10" id="KW-0067">ATP-binding</keyword>
<evidence type="ECO:0000313" key="10">
    <source>
        <dbReference type="EMBL" id="MEN9062282.1"/>
    </source>
</evidence>
<dbReference type="Gene3D" id="3.40.50.300">
    <property type="entry name" value="P-loop containing nucleotide triphosphate hydrolases"/>
    <property type="match status" value="1"/>
</dbReference>
<dbReference type="Gene3D" id="1.20.1560.10">
    <property type="entry name" value="ABC transporter type 1, transmembrane domain"/>
    <property type="match status" value="1"/>
</dbReference>
<dbReference type="CDD" id="cd18584">
    <property type="entry name" value="ABC_6TM_AarD_CydD"/>
    <property type="match status" value="1"/>
</dbReference>
<evidence type="ECO:0000256" key="4">
    <source>
        <dbReference type="ARBA" id="ARBA00022840"/>
    </source>
</evidence>
<evidence type="ECO:0000259" key="9">
    <source>
        <dbReference type="PROSITE" id="PS50929"/>
    </source>
</evidence>
<dbReference type="GO" id="GO:0005524">
    <property type="term" value="F:ATP binding"/>
    <property type="evidence" value="ECO:0007669"/>
    <property type="project" value="UniProtKB-KW"/>
</dbReference>
<dbReference type="InterPro" id="IPR003593">
    <property type="entry name" value="AAA+_ATPase"/>
</dbReference>
<sequence length="560" mass="58449">MADPSPQTAPADSRRMADRILRPVARMLRGAGWLSVLAGALWPVQAAVLAWAVSGWVEGQDPLSRALPAAAVFLAVAVIRAGLEHRSGALLFKAADRTMARERAALIRREAREPSGIGSAAPASLAVQKLPLLQPWITRYHVAMLRARILPALLLALAFWHSWLVGLTLLVAGPLIPVFMALVGMAAEEASRRQMAEVGDMNTMLMERLSALTDIRLLGATERATQDFAARAESLRQRTMAVLRVAFLSSTVLEFFSALGVALVAVFVGFTLLGEITIGTWGAPLTVGQGLFLLLIAPEFFQPLRDLATAWHDRAAGQAVVAELEALDAAPRAAMLGRGEAAEPLPGPLSLRTEGAVVALGGGRVALPDLAVEAGQSLALVGPSGSGKSTTLAALAGLVPLAGGAVTVCGRRLDAGAADGWRARLALVPQRPHMPDMSLAEWLDPRGTGADPRAALRLAEAEAIVARLPEGLATRLGESGGGVSGGEMRRLMLARAAMAGGDLVLADEPTADLDPDTARRVIAALERMRAGGRAVVVATHDPALAVAMQTRVTLGGETGA</sequence>
<keyword evidence="11" id="KW-1185">Reference proteome</keyword>
<accession>A0AAW9SRD9</accession>
<evidence type="ECO:0000256" key="7">
    <source>
        <dbReference type="SAM" id="Phobius"/>
    </source>
</evidence>
<feature type="domain" description="ABC transporter" evidence="8">
    <location>
        <begin position="351"/>
        <end position="560"/>
    </location>
</feature>
<feature type="transmembrane region" description="Helical" evidence="7">
    <location>
        <begin position="169"/>
        <end position="187"/>
    </location>
</feature>
<organism evidence="10 11">
    <name type="scientific">Ponticoccus litoralis</name>
    <dbReference type="NCBI Taxonomy" id="422297"/>
    <lineage>
        <taxon>Bacteria</taxon>
        <taxon>Pseudomonadati</taxon>
        <taxon>Pseudomonadota</taxon>
        <taxon>Alphaproteobacteria</taxon>
        <taxon>Rhodobacterales</taxon>
        <taxon>Roseobacteraceae</taxon>
        <taxon>Ponticoccus</taxon>
    </lineage>
</organism>
<dbReference type="SUPFAM" id="SSF52540">
    <property type="entry name" value="P-loop containing nucleoside triphosphate hydrolases"/>
    <property type="match status" value="1"/>
</dbReference>
<dbReference type="PANTHER" id="PTHR24221">
    <property type="entry name" value="ATP-BINDING CASSETTE SUB-FAMILY B"/>
    <property type="match status" value="1"/>
</dbReference>
<feature type="domain" description="ABC transmembrane type-1" evidence="9">
    <location>
        <begin position="34"/>
        <end position="316"/>
    </location>
</feature>
<dbReference type="GO" id="GO:0016887">
    <property type="term" value="F:ATP hydrolysis activity"/>
    <property type="evidence" value="ECO:0007669"/>
    <property type="project" value="InterPro"/>
</dbReference>
<protein>
    <submittedName>
        <fullName evidence="10">ATP-binding cassette domain-containing protein</fullName>
    </submittedName>
</protein>
<dbReference type="EMBL" id="JBDNCH010000002">
    <property type="protein sequence ID" value="MEN9062282.1"/>
    <property type="molecule type" value="Genomic_DNA"/>
</dbReference>
<dbReference type="InterPro" id="IPR017871">
    <property type="entry name" value="ABC_transporter-like_CS"/>
</dbReference>
<dbReference type="InterPro" id="IPR039421">
    <property type="entry name" value="Type_1_exporter"/>
</dbReference>
<dbReference type="PROSITE" id="PS50893">
    <property type="entry name" value="ABC_TRANSPORTER_2"/>
    <property type="match status" value="1"/>
</dbReference>
<evidence type="ECO:0000259" key="8">
    <source>
        <dbReference type="PROSITE" id="PS50893"/>
    </source>
</evidence>
<comment type="subcellular location">
    <subcellularLocation>
        <location evidence="1">Cell membrane</location>
        <topology evidence="1">Multi-pass membrane protein</topology>
    </subcellularLocation>
</comment>
<evidence type="ECO:0000256" key="2">
    <source>
        <dbReference type="ARBA" id="ARBA00022692"/>
    </source>
</evidence>
<dbReference type="RefSeq" id="WP_347167275.1">
    <property type="nucleotide sequence ID" value="NZ_JBDNCH010000002.1"/>
</dbReference>
<evidence type="ECO:0000256" key="3">
    <source>
        <dbReference type="ARBA" id="ARBA00022741"/>
    </source>
</evidence>
<dbReference type="Proteomes" id="UP001428774">
    <property type="component" value="Unassembled WGS sequence"/>
</dbReference>
<dbReference type="PROSITE" id="PS50929">
    <property type="entry name" value="ABC_TM1F"/>
    <property type="match status" value="1"/>
</dbReference>
<evidence type="ECO:0000256" key="5">
    <source>
        <dbReference type="ARBA" id="ARBA00022989"/>
    </source>
</evidence>
<dbReference type="GO" id="GO:0140359">
    <property type="term" value="F:ABC-type transporter activity"/>
    <property type="evidence" value="ECO:0007669"/>
    <property type="project" value="InterPro"/>
</dbReference>
<dbReference type="InterPro" id="IPR003439">
    <property type="entry name" value="ABC_transporter-like_ATP-bd"/>
</dbReference>
<dbReference type="PANTHER" id="PTHR24221:SF654">
    <property type="entry name" value="ATP-BINDING CASSETTE SUB-FAMILY B MEMBER 6"/>
    <property type="match status" value="1"/>
</dbReference>
<reference evidence="10 11" key="1">
    <citation type="submission" date="2024-05" db="EMBL/GenBank/DDBJ databases">
        <title>Genome sequence of Ponticoccus litoralis KCCM 90028.</title>
        <authorList>
            <person name="Kim J.M."/>
            <person name="Lee J.K."/>
            <person name="Choi B.J."/>
            <person name="Bayburt H."/>
            <person name="Baek J.H."/>
            <person name="Jeon C.O."/>
        </authorList>
    </citation>
    <scope>NUCLEOTIDE SEQUENCE [LARGE SCALE GENOMIC DNA]</scope>
    <source>
        <strain evidence="10 11">KCCM 90028</strain>
    </source>
</reference>
<gene>
    <name evidence="10" type="ORF">ABFB10_16070</name>
</gene>
<feature type="transmembrane region" description="Helical" evidence="7">
    <location>
        <begin position="62"/>
        <end position="83"/>
    </location>
</feature>
<dbReference type="SUPFAM" id="SSF90123">
    <property type="entry name" value="ABC transporter transmembrane region"/>
    <property type="match status" value="1"/>
</dbReference>
<evidence type="ECO:0000256" key="1">
    <source>
        <dbReference type="ARBA" id="ARBA00004651"/>
    </source>
</evidence>
<dbReference type="SMART" id="SM00382">
    <property type="entry name" value="AAA"/>
    <property type="match status" value="1"/>
</dbReference>
<keyword evidence="5 7" id="KW-1133">Transmembrane helix</keyword>
<dbReference type="InterPro" id="IPR011527">
    <property type="entry name" value="ABC1_TM_dom"/>
</dbReference>
<evidence type="ECO:0000313" key="11">
    <source>
        <dbReference type="Proteomes" id="UP001428774"/>
    </source>
</evidence>
<dbReference type="AlphaFoldDB" id="A0AAW9SRD9"/>
<dbReference type="InterPro" id="IPR027417">
    <property type="entry name" value="P-loop_NTPase"/>
</dbReference>
<keyword evidence="3" id="KW-0547">Nucleotide-binding</keyword>
<dbReference type="Pfam" id="PF00664">
    <property type="entry name" value="ABC_membrane"/>
    <property type="match status" value="1"/>
</dbReference>
<dbReference type="CDD" id="cd00267">
    <property type="entry name" value="ABC_ATPase"/>
    <property type="match status" value="1"/>
</dbReference>
<dbReference type="PROSITE" id="PS00211">
    <property type="entry name" value="ABC_TRANSPORTER_1"/>
    <property type="match status" value="1"/>
</dbReference>